<sequence length="275" mass="26843">MVSYVLFFQPVAFQGHINKTAAAAYLASMNGNPGGALTTATAAAVHSSASNAISCPVCSSLGSSSTIHMTISNCGSSVPLVSLSGKDEAGTRSSSSSSSTSAQLSSGLKAVSNIFPTSKASLSSLATTASAGGTTGCNSSPVAVISTAMSNCELNGPIIADLSCSQASLSSTGLPGSSICQTSGLGSTASTGPINRSDIVASTASVSAIASPPDGFGPDGIVVRPASGSDATTNSCNTSGNTGSGQSVLNCRKTSLVETNGSSVSRDLELNYLTS</sequence>
<evidence type="ECO:0000313" key="2">
    <source>
        <dbReference type="EMBL" id="VEL09471.1"/>
    </source>
</evidence>
<comment type="caution">
    <text evidence="2">The sequence shown here is derived from an EMBL/GenBank/DDBJ whole genome shotgun (WGS) entry which is preliminary data.</text>
</comment>
<feature type="compositionally biased region" description="Low complexity" evidence="1">
    <location>
        <begin position="232"/>
        <end position="245"/>
    </location>
</feature>
<dbReference type="Proteomes" id="UP000784294">
    <property type="component" value="Unassembled WGS sequence"/>
</dbReference>
<evidence type="ECO:0000313" key="3">
    <source>
        <dbReference type="Proteomes" id="UP000784294"/>
    </source>
</evidence>
<name>A0A3S5B053_9PLAT</name>
<reference evidence="2" key="1">
    <citation type="submission" date="2018-11" db="EMBL/GenBank/DDBJ databases">
        <authorList>
            <consortium name="Pathogen Informatics"/>
        </authorList>
    </citation>
    <scope>NUCLEOTIDE SEQUENCE</scope>
</reference>
<feature type="region of interest" description="Disordered" evidence="1">
    <location>
        <begin position="227"/>
        <end position="246"/>
    </location>
</feature>
<gene>
    <name evidence="2" type="ORF">PXEA_LOCUS2911</name>
</gene>
<evidence type="ECO:0000256" key="1">
    <source>
        <dbReference type="SAM" id="MobiDB-lite"/>
    </source>
</evidence>
<organism evidence="2 3">
    <name type="scientific">Protopolystoma xenopodis</name>
    <dbReference type="NCBI Taxonomy" id="117903"/>
    <lineage>
        <taxon>Eukaryota</taxon>
        <taxon>Metazoa</taxon>
        <taxon>Spiralia</taxon>
        <taxon>Lophotrochozoa</taxon>
        <taxon>Platyhelminthes</taxon>
        <taxon>Monogenea</taxon>
        <taxon>Polyopisthocotylea</taxon>
        <taxon>Polystomatidea</taxon>
        <taxon>Polystomatidae</taxon>
        <taxon>Protopolystoma</taxon>
    </lineage>
</organism>
<proteinExistence type="predicted"/>
<dbReference type="AlphaFoldDB" id="A0A3S5B053"/>
<protein>
    <submittedName>
        <fullName evidence="2">Uncharacterized protein</fullName>
    </submittedName>
</protein>
<keyword evidence="3" id="KW-1185">Reference proteome</keyword>
<accession>A0A3S5B053</accession>
<dbReference type="EMBL" id="CAAALY010006406">
    <property type="protein sequence ID" value="VEL09471.1"/>
    <property type="molecule type" value="Genomic_DNA"/>
</dbReference>